<keyword evidence="2 6" id="KW-0479">Metal-binding</keyword>
<dbReference type="OrthoDB" id="397118at2759"/>
<gene>
    <name evidence="10" type="ORF">CSUI_002385</name>
</gene>
<comment type="caution">
    <text evidence="10">The sequence shown here is derived from an EMBL/GenBank/DDBJ whole genome shotgun (WGS) entry which is preliminary data.</text>
</comment>
<dbReference type="RefSeq" id="XP_067925444.1">
    <property type="nucleotide sequence ID" value="XM_068062587.1"/>
</dbReference>
<evidence type="ECO:0000259" key="9">
    <source>
        <dbReference type="Pfam" id="PF08439"/>
    </source>
</evidence>
<dbReference type="Pfam" id="PF01432">
    <property type="entry name" value="Peptidase_M3"/>
    <property type="match status" value="1"/>
</dbReference>
<dbReference type="SUPFAM" id="SSF55486">
    <property type="entry name" value="Metalloproteases ('zincins'), catalytic domain"/>
    <property type="match status" value="1"/>
</dbReference>
<dbReference type="EMBL" id="MIGC01001014">
    <property type="protein sequence ID" value="PHJ23770.1"/>
    <property type="molecule type" value="Genomic_DNA"/>
</dbReference>
<sequence>MRRSGVFSVVSLVTFLSLVSSQKPSKRLLFVNAAEEEESANGAKKEVQSASDFARTLPRWDLDRHFPYTSIEDEALDEELAEIERRAKVFMETYKGRLHEKLYEAIREYEEIEEALGQGRCYSYLVESVKKTDTVVVKRRSHLSAKQSRISADYLTFFDLELAELNEKSLQDQLKRHHGLRHYKPYIDLTRKRRPHLLSEEVERALDVRRPWASSLPVVDYFQQRIAESRFKMPGENEEVNLEVLLTKTVSSDPHTRRLALKTVNEGLKTNAITNFAALALNVVAGSWHIEMKERNYRTMRSRRNESNNVPDEVVDALLAAVRTTGVDLTKKYYRLKKSILKKVSGITEFTWADRNAPLGLESDSRTFSFEEAKRIVEEGYRKFSPTMADMFLKFVEEKRIDMPAVHGKRTGAFCHSCTTKLGPFQCLNYTGNRRDVETLAHESGHACHAVLASPQGYLQFHPPLTQAETASTFGEMIVFRDLLAKSPNDEQRLSMLMSKLDSMVNTVVRQCSFDFFEELVHTARGNGTLGDDEFPKLWMHATMISL</sequence>
<dbReference type="InterPro" id="IPR001567">
    <property type="entry name" value="Pept_M3A_M3B_dom"/>
</dbReference>
<dbReference type="Proteomes" id="UP000221165">
    <property type="component" value="Unassembled WGS sequence"/>
</dbReference>
<accession>A0A2C6KU59</accession>
<evidence type="ECO:0000256" key="7">
    <source>
        <dbReference type="SAM" id="SignalP"/>
    </source>
</evidence>
<reference evidence="10 11" key="1">
    <citation type="journal article" date="2017" name="Int. J. Parasitol.">
        <title>The genome of the protozoan parasite Cystoisospora suis and a reverse vaccinology approach to identify vaccine candidates.</title>
        <authorList>
            <person name="Palmieri N."/>
            <person name="Shrestha A."/>
            <person name="Ruttkowski B."/>
            <person name="Beck T."/>
            <person name="Vogl C."/>
            <person name="Tomley F."/>
            <person name="Blake D.P."/>
            <person name="Joachim A."/>
        </authorList>
    </citation>
    <scope>NUCLEOTIDE SEQUENCE [LARGE SCALE GENOMIC DNA]</scope>
    <source>
        <strain evidence="10 11">Wien I</strain>
    </source>
</reference>
<evidence type="ECO:0000256" key="4">
    <source>
        <dbReference type="ARBA" id="ARBA00022833"/>
    </source>
</evidence>
<keyword evidence="3 6" id="KW-0378">Hydrolase</keyword>
<evidence type="ECO:0000259" key="8">
    <source>
        <dbReference type="Pfam" id="PF01432"/>
    </source>
</evidence>
<keyword evidence="7" id="KW-0732">Signal</keyword>
<dbReference type="AlphaFoldDB" id="A0A2C6KU59"/>
<keyword evidence="5 6" id="KW-0482">Metalloprotease</keyword>
<dbReference type="GO" id="GO:0004222">
    <property type="term" value="F:metalloendopeptidase activity"/>
    <property type="evidence" value="ECO:0007669"/>
    <property type="project" value="InterPro"/>
</dbReference>
<evidence type="ECO:0000256" key="1">
    <source>
        <dbReference type="ARBA" id="ARBA00022670"/>
    </source>
</evidence>
<feature type="domain" description="Oligopeptidase F N-terminal" evidence="9">
    <location>
        <begin position="161"/>
        <end position="206"/>
    </location>
</feature>
<evidence type="ECO:0000256" key="2">
    <source>
        <dbReference type="ARBA" id="ARBA00022723"/>
    </source>
</evidence>
<dbReference type="InterPro" id="IPR013647">
    <property type="entry name" value="OligopepF_N_dom"/>
</dbReference>
<keyword evidence="11" id="KW-1185">Reference proteome</keyword>
<dbReference type="Gene3D" id="1.10.1370.20">
    <property type="entry name" value="Oligoendopeptidase f, C-terminal domain"/>
    <property type="match status" value="1"/>
</dbReference>
<dbReference type="Gene3D" id="1.20.140.70">
    <property type="entry name" value="Oligopeptidase f, N-terminal domain"/>
    <property type="match status" value="1"/>
</dbReference>
<dbReference type="InterPro" id="IPR042088">
    <property type="entry name" value="OligoPept_F_C"/>
</dbReference>
<evidence type="ECO:0000313" key="10">
    <source>
        <dbReference type="EMBL" id="PHJ23770.1"/>
    </source>
</evidence>
<evidence type="ECO:0000256" key="6">
    <source>
        <dbReference type="RuleBase" id="RU003435"/>
    </source>
</evidence>
<dbReference type="GeneID" id="94425798"/>
<comment type="similarity">
    <text evidence="6">Belongs to the peptidase M3 family.</text>
</comment>
<dbReference type="Pfam" id="PF08439">
    <property type="entry name" value="Peptidase_M3_N"/>
    <property type="match status" value="1"/>
</dbReference>
<feature type="chain" id="PRO_5013197412" evidence="7">
    <location>
        <begin position="22"/>
        <end position="547"/>
    </location>
</feature>
<feature type="signal peptide" evidence="7">
    <location>
        <begin position="1"/>
        <end position="21"/>
    </location>
</feature>
<dbReference type="VEuPathDB" id="ToxoDB:CSUI_002385"/>
<dbReference type="GO" id="GO:0006508">
    <property type="term" value="P:proteolysis"/>
    <property type="evidence" value="ECO:0007669"/>
    <property type="project" value="UniProtKB-KW"/>
</dbReference>
<protein>
    <submittedName>
        <fullName evidence="10">Peptidase family m3 protein</fullName>
    </submittedName>
</protein>
<evidence type="ECO:0000313" key="11">
    <source>
        <dbReference type="Proteomes" id="UP000221165"/>
    </source>
</evidence>
<comment type="cofactor">
    <cofactor evidence="6">
        <name>Zn(2+)</name>
        <dbReference type="ChEBI" id="CHEBI:29105"/>
    </cofactor>
    <text evidence="6">Binds 1 zinc ion.</text>
</comment>
<keyword evidence="4 6" id="KW-0862">Zinc</keyword>
<dbReference type="GO" id="GO:0046872">
    <property type="term" value="F:metal ion binding"/>
    <property type="evidence" value="ECO:0007669"/>
    <property type="project" value="UniProtKB-UniRule"/>
</dbReference>
<evidence type="ECO:0000256" key="5">
    <source>
        <dbReference type="ARBA" id="ARBA00023049"/>
    </source>
</evidence>
<name>A0A2C6KU59_9APIC</name>
<proteinExistence type="inferred from homology"/>
<evidence type="ECO:0000256" key="3">
    <source>
        <dbReference type="ARBA" id="ARBA00022801"/>
    </source>
</evidence>
<keyword evidence="1 6" id="KW-0645">Protease</keyword>
<feature type="domain" description="Peptidase M3A/M3B catalytic" evidence="8">
    <location>
        <begin position="251"/>
        <end position="532"/>
    </location>
</feature>
<organism evidence="10 11">
    <name type="scientific">Cystoisospora suis</name>
    <dbReference type="NCBI Taxonomy" id="483139"/>
    <lineage>
        <taxon>Eukaryota</taxon>
        <taxon>Sar</taxon>
        <taxon>Alveolata</taxon>
        <taxon>Apicomplexa</taxon>
        <taxon>Conoidasida</taxon>
        <taxon>Coccidia</taxon>
        <taxon>Eucoccidiorida</taxon>
        <taxon>Eimeriorina</taxon>
        <taxon>Sarcocystidae</taxon>
        <taxon>Cystoisospora</taxon>
    </lineage>
</organism>